<dbReference type="AlphaFoldDB" id="A0A450X0M8"/>
<feature type="signal peptide" evidence="5">
    <location>
        <begin position="1"/>
        <end position="27"/>
    </location>
</feature>
<dbReference type="GO" id="GO:0020037">
    <property type="term" value="F:heme binding"/>
    <property type="evidence" value="ECO:0007669"/>
    <property type="project" value="InterPro"/>
</dbReference>
<dbReference type="GO" id="GO:0046872">
    <property type="term" value="F:metal ion binding"/>
    <property type="evidence" value="ECO:0007669"/>
    <property type="project" value="UniProtKB-KW"/>
</dbReference>
<dbReference type="NCBIfam" id="TIGR04485">
    <property type="entry name" value="thiosulf_SoxX"/>
    <property type="match status" value="1"/>
</dbReference>
<gene>
    <name evidence="7" type="ORF">BECKMB1821G_GA0114241_100314</name>
</gene>
<organism evidence="7">
    <name type="scientific">Candidatus Kentrum sp. MB</name>
    <dbReference type="NCBI Taxonomy" id="2138164"/>
    <lineage>
        <taxon>Bacteria</taxon>
        <taxon>Pseudomonadati</taxon>
        <taxon>Pseudomonadota</taxon>
        <taxon>Gammaproteobacteria</taxon>
        <taxon>Candidatus Kentrum</taxon>
    </lineage>
</organism>
<keyword evidence="2 4" id="KW-0479">Metal-binding</keyword>
<dbReference type="InterPro" id="IPR036909">
    <property type="entry name" value="Cyt_c-like_dom_sf"/>
</dbReference>
<feature type="domain" description="Cytochrome c" evidence="6">
    <location>
        <begin position="51"/>
        <end position="155"/>
    </location>
</feature>
<dbReference type="GO" id="GO:0009055">
    <property type="term" value="F:electron transfer activity"/>
    <property type="evidence" value="ECO:0007669"/>
    <property type="project" value="InterPro"/>
</dbReference>
<dbReference type="PROSITE" id="PS51007">
    <property type="entry name" value="CYTC"/>
    <property type="match status" value="1"/>
</dbReference>
<keyword evidence="1 4" id="KW-0349">Heme</keyword>
<dbReference type="EMBL" id="CAADFO010000003">
    <property type="protein sequence ID" value="VFK22828.1"/>
    <property type="molecule type" value="Genomic_DNA"/>
</dbReference>
<name>A0A450X0M8_9GAMM</name>
<evidence type="ECO:0000256" key="1">
    <source>
        <dbReference type="ARBA" id="ARBA00022617"/>
    </source>
</evidence>
<dbReference type="SUPFAM" id="SSF46626">
    <property type="entry name" value="Cytochrome c"/>
    <property type="match status" value="1"/>
</dbReference>
<proteinExistence type="predicted"/>
<evidence type="ECO:0000256" key="3">
    <source>
        <dbReference type="ARBA" id="ARBA00023004"/>
    </source>
</evidence>
<evidence type="ECO:0000256" key="4">
    <source>
        <dbReference type="PROSITE-ProRule" id="PRU00433"/>
    </source>
</evidence>
<feature type="chain" id="PRO_5019435770" evidence="5">
    <location>
        <begin position="28"/>
        <end position="155"/>
    </location>
</feature>
<dbReference type="Pfam" id="PF00034">
    <property type="entry name" value="Cytochrom_C"/>
    <property type="match status" value="1"/>
</dbReference>
<dbReference type="Gene3D" id="1.10.760.10">
    <property type="entry name" value="Cytochrome c-like domain"/>
    <property type="match status" value="1"/>
</dbReference>
<dbReference type="InterPro" id="IPR030999">
    <property type="entry name" value="Thiosulf_SoxX"/>
</dbReference>
<evidence type="ECO:0000256" key="2">
    <source>
        <dbReference type="ARBA" id="ARBA00022723"/>
    </source>
</evidence>
<keyword evidence="3 4" id="KW-0408">Iron</keyword>
<dbReference type="InterPro" id="IPR009056">
    <property type="entry name" value="Cyt_c-like_dom"/>
</dbReference>
<accession>A0A450X0M8</accession>
<evidence type="ECO:0000259" key="6">
    <source>
        <dbReference type="PROSITE" id="PS51007"/>
    </source>
</evidence>
<keyword evidence="5" id="KW-0732">Signal</keyword>
<sequence>MMNHRGLFGLFACGLLLMGGLSPQALGASKGMIEYKVVGIGIPASLTGKPGNPDKGRKIAIQRNKGNCLACHGMPIPEEDDHGTVAPALNHVANHLTIPQLRLRLVDSKRINPGTMMPSFYRIDGLHRVAKKFRGKPILTAGEVEDVVAYLATLK</sequence>
<evidence type="ECO:0000313" key="7">
    <source>
        <dbReference type="EMBL" id="VFK22828.1"/>
    </source>
</evidence>
<evidence type="ECO:0000256" key="5">
    <source>
        <dbReference type="SAM" id="SignalP"/>
    </source>
</evidence>
<reference evidence="7" key="1">
    <citation type="submission" date="2019-02" db="EMBL/GenBank/DDBJ databases">
        <authorList>
            <person name="Gruber-Vodicka R. H."/>
            <person name="Seah K. B. B."/>
        </authorList>
    </citation>
    <scope>NUCLEOTIDE SEQUENCE</scope>
    <source>
        <strain evidence="7">BECK_BZ197</strain>
    </source>
</reference>
<protein>
    <submittedName>
        <fullName evidence="7">Sulfur-oxidizing protein SoxX</fullName>
    </submittedName>
</protein>